<comment type="caution">
    <text evidence="1">The sequence shown here is derived from an EMBL/GenBank/DDBJ whole genome shotgun (WGS) entry which is preliminary data.</text>
</comment>
<protein>
    <submittedName>
        <fullName evidence="1">Uncharacterized protein</fullName>
    </submittedName>
</protein>
<accession>A0AA40KUX6</accession>
<evidence type="ECO:0000313" key="1">
    <source>
        <dbReference type="EMBL" id="KAK1133534.1"/>
    </source>
</evidence>
<organism evidence="1 2">
    <name type="scientific">Melipona bicolor</name>
    <dbReference type="NCBI Taxonomy" id="60889"/>
    <lineage>
        <taxon>Eukaryota</taxon>
        <taxon>Metazoa</taxon>
        <taxon>Ecdysozoa</taxon>
        <taxon>Arthropoda</taxon>
        <taxon>Hexapoda</taxon>
        <taxon>Insecta</taxon>
        <taxon>Pterygota</taxon>
        <taxon>Neoptera</taxon>
        <taxon>Endopterygota</taxon>
        <taxon>Hymenoptera</taxon>
        <taxon>Apocrita</taxon>
        <taxon>Aculeata</taxon>
        <taxon>Apoidea</taxon>
        <taxon>Anthophila</taxon>
        <taxon>Apidae</taxon>
        <taxon>Melipona</taxon>
    </lineage>
</organism>
<dbReference type="EMBL" id="JAHYIQ010000003">
    <property type="protein sequence ID" value="KAK1133534.1"/>
    <property type="molecule type" value="Genomic_DNA"/>
</dbReference>
<sequence length="81" mass="8716">MFGNGYGGYPVGCIFSASKSSWWSRVGHTGRARSRIASFFLVAAQSRPALTFSVLYASRRDPSAALSRTIGVCSTDVVEVH</sequence>
<evidence type="ECO:0000313" key="2">
    <source>
        <dbReference type="Proteomes" id="UP001177670"/>
    </source>
</evidence>
<keyword evidence="2" id="KW-1185">Reference proteome</keyword>
<proteinExistence type="predicted"/>
<dbReference type="AlphaFoldDB" id="A0AA40KUX6"/>
<name>A0AA40KUX6_9HYME</name>
<reference evidence="1" key="1">
    <citation type="submission" date="2021-10" db="EMBL/GenBank/DDBJ databases">
        <title>Melipona bicolor Genome sequencing and assembly.</title>
        <authorList>
            <person name="Araujo N.S."/>
            <person name="Arias M.C."/>
        </authorList>
    </citation>
    <scope>NUCLEOTIDE SEQUENCE</scope>
    <source>
        <strain evidence="1">USP_2M_L1-L4_2017</strain>
        <tissue evidence="1">Whole body</tissue>
    </source>
</reference>
<dbReference type="Proteomes" id="UP001177670">
    <property type="component" value="Unassembled WGS sequence"/>
</dbReference>
<gene>
    <name evidence="1" type="ORF">K0M31_011336</name>
</gene>